<feature type="chain" id="PRO_5037780502" description="DUF4148 domain-containing protein" evidence="2">
    <location>
        <begin position="22"/>
        <end position="103"/>
    </location>
</feature>
<dbReference type="AlphaFoldDB" id="A0A923MS52"/>
<evidence type="ECO:0000256" key="1">
    <source>
        <dbReference type="SAM" id="MobiDB-lite"/>
    </source>
</evidence>
<keyword evidence="4" id="KW-1185">Reference proteome</keyword>
<feature type="signal peptide" evidence="2">
    <location>
        <begin position="1"/>
        <end position="21"/>
    </location>
</feature>
<accession>A0A923MS52</accession>
<gene>
    <name evidence="3" type="ORF">H8N03_14825</name>
</gene>
<proteinExistence type="predicted"/>
<sequence length="103" mass="11334">MRIVLNAAGLAAGLLCAAAAAQQPPPPADPASVVRAPRVGPEYTPGWDMMTDKERHDYRQRMIAAPTRAECQRMRDEQVRLAAERARSRGIKDVPNPRLEACE</sequence>
<evidence type="ECO:0000256" key="2">
    <source>
        <dbReference type="SAM" id="SignalP"/>
    </source>
</evidence>
<evidence type="ECO:0008006" key="5">
    <source>
        <dbReference type="Google" id="ProtNLM"/>
    </source>
</evidence>
<evidence type="ECO:0000313" key="3">
    <source>
        <dbReference type="EMBL" id="MBC5784223.1"/>
    </source>
</evidence>
<comment type="caution">
    <text evidence="3">The sequence shown here is derived from an EMBL/GenBank/DDBJ whole genome shotgun (WGS) entry which is preliminary data.</text>
</comment>
<dbReference type="RefSeq" id="WP_187076975.1">
    <property type="nucleotide sequence ID" value="NZ_JACORT010000006.1"/>
</dbReference>
<reference evidence="3" key="1">
    <citation type="submission" date="2020-08" db="EMBL/GenBank/DDBJ databases">
        <title>Ramlibacter sp. USB13 16S ribosomal RNA gene genome sequencing and assembly.</title>
        <authorList>
            <person name="Kang M."/>
        </authorList>
    </citation>
    <scope>NUCLEOTIDE SEQUENCE</scope>
    <source>
        <strain evidence="3">USB13</strain>
    </source>
</reference>
<dbReference type="EMBL" id="JACORT010000006">
    <property type="protein sequence ID" value="MBC5784223.1"/>
    <property type="molecule type" value="Genomic_DNA"/>
</dbReference>
<feature type="region of interest" description="Disordered" evidence="1">
    <location>
        <begin position="21"/>
        <end position="48"/>
    </location>
</feature>
<organism evidence="3 4">
    <name type="scientific">Ramlibacter cellulosilyticus</name>
    <dbReference type="NCBI Taxonomy" id="2764187"/>
    <lineage>
        <taxon>Bacteria</taxon>
        <taxon>Pseudomonadati</taxon>
        <taxon>Pseudomonadota</taxon>
        <taxon>Betaproteobacteria</taxon>
        <taxon>Burkholderiales</taxon>
        <taxon>Comamonadaceae</taxon>
        <taxon>Ramlibacter</taxon>
    </lineage>
</organism>
<dbReference type="Proteomes" id="UP000608513">
    <property type="component" value="Unassembled WGS sequence"/>
</dbReference>
<evidence type="ECO:0000313" key="4">
    <source>
        <dbReference type="Proteomes" id="UP000608513"/>
    </source>
</evidence>
<protein>
    <recommendedName>
        <fullName evidence="5">DUF4148 domain-containing protein</fullName>
    </recommendedName>
</protein>
<name>A0A923MS52_9BURK</name>
<keyword evidence="2" id="KW-0732">Signal</keyword>